<feature type="region of interest" description="Disordered" evidence="1">
    <location>
        <begin position="178"/>
        <end position="314"/>
    </location>
</feature>
<reference evidence="2 3" key="1">
    <citation type="journal article" date="2024" name="Nat. Commun.">
        <title>Phylogenomics reveals the evolutionary origins of lichenization in chlorophyte algae.</title>
        <authorList>
            <person name="Puginier C."/>
            <person name="Libourel C."/>
            <person name="Otte J."/>
            <person name="Skaloud P."/>
            <person name="Haon M."/>
            <person name="Grisel S."/>
            <person name="Petersen M."/>
            <person name="Berrin J.G."/>
            <person name="Delaux P.M."/>
            <person name="Dal Grande F."/>
            <person name="Keller J."/>
        </authorList>
    </citation>
    <scope>NUCLEOTIDE SEQUENCE [LARGE SCALE GENOMIC DNA]</scope>
    <source>
        <strain evidence="2 3">SAG 2523</strain>
    </source>
</reference>
<accession>A0AAW1T2Y6</accession>
<dbReference type="EMBL" id="JALJOV010000516">
    <property type="protein sequence ID" value="KAK9863109.1"/>
    <property type="molecule type" value="Genomic_DNA"/>
</dbReference>
<dbReference type="AlphaFoldDB" id="A0AAW1T2Y6"/>
<gene>
    <name evidence="2" type="ORF">WJX84_008757</name>
</gene>
<organism evidence="2 3">
    <name type="scientific">Apatococcus fuscideae</name>
    <dbReference type="NCBI Taxonomy" id="2026836"/>
    <lineage>
        <taxon>Eukaryota</taxon>
        <taxon>Viridiplantae</taxon>
        <taxon>Chlorophyta</taxon>
        <taxon>core chlorophytes</taxon>
        <taxon>Trebouxiophyceae</taxon>
        <taxon>Chlorellales</taxon>
        <taxon>Chlorellaceae</taxon>
        <taxon>Apatococcus</taxon>
    </lineage>
</organism>
<keyword evidence="3" id="KW-1185">Reference proteome</keyword>
<feature type="compositionally biased region" description="Pro residues" evidence="1">
    <location>
        <begin position="206"/>
        <end position="224"/>
    </location>
</feature>
<evidence type="ECO:0000256" key="1">
    <source>
        <dbReference type="SAM" id="MobiDB-lite"/>
    </source>
</evidence>
<feature type="compositionally biased region" description="Low complexity" evidence="1">
    <location>
        <begin position="260"/>
        <end position="276"/>
    </location>
</feature>
<feature type="non-terminal residue" evidence="2">
    <location>
        <position position="314"/>
    </location>
</feature>
<feature type="compositionally biased region" description="Gly residues" evidence="1">
    <location>
        <begin position="227"/>
        <end position="236"/>
    </location>
</feature>
<feature type="compositionally biased region" description="Low complexity" evidence="1">
    <location>
        <begin position="237"/>
        <end position="246"/>
    </location>
</feature>
<comment type="caution">
    <text evidence="2">The sequence shown here is derived from an EMBL/GenBank/DDBJ whole genome shotgun (WGS) entry which is preliminary data.</text>
</comment>
<proteinExistence type="predicted"/>
<evidence type="ECO:0000313" key="3">
    <source>
        <dbReference type="Proteomes" id="UP001485043"/>
    </source>
</evidence>
<sequence length="314" mass="32209">MAATSSRPSGAKHILIARPAAVFAEDVTDAYVTFEVHSQNAPVGTATTPRFTGKPAKMVREWKGEYRIPVDGEVTSLDIKLFGKVAGDRVAPEGEDLLVASGYLDSRDMKAFYGFHRVLLQFGNHSVKWEVTFVIQPGQGTTSSMSRAGSLMSRASSQGLSERLGSLGLTLDGTSVYSESGVPQSPSARSIASSRPPPSLGGYSKGPPPPGLPQGPPGPSPNSSPAPGGGAGGAPRGTGAPPASSPFGGRTSDDAPPPQRASSPPARRTPSPTGSPDISGHDQGRSDGPTQNPPARQSSSSSRGTSPQSSTDKP</sequence>
<evidence type="ECO:0000313" key="2">
    <source>
        <dbReference type="EMBL" id="KAK9863109.1"/>
    </source>
</evidence>
<protein>
    <submittedName>
        <fullName evidence="2">Uncharacterized protein</fullName>
    </submittedName>
</protein>
<name>A0AAW1T2Y6_9CHLO</name>
<feature type="compositionally biased region" description="Low complexity" evidence="1">
    <location>
        <begin position="185"/>
        <end position="194"/>
    </location>
</feature>
<feature type="compositionally biased region" description="Low complexity" evidence="1">
    <location>
        <begin position="296"/>
        <end position="314"/>
    </location>
</feature>
<dbReference type="Proteomes" id="UP001485043">
    <property type="component" value="Unassembled WGS sequence"/>
</dbReference>